<dbReference type="CDD" id="cd17536">
    <property type="entry name" value="REC_YesN-like"/>
    <property type="match status" value="1"/>
</dbReference>
<dbReference type="SMART" id="SM00448">
    <property type="entry name" value="REC"/>
    <property type="match status" value="1"/>
</dbReference>
<reference evidence="9" key="2">
    <citation type="submission" date="2021-04" db="EMBL/GenBank/DDBJ databases">
        <authorList>
            <person name="Gilroy R."/>
        </authorList>
    </citation>
    <scope>NUCLEOTIDE SEQUENCE</scope>
    <source>
        <strain evidence="9">ChiSjej1B19-5720</strain>
    </source>
</reference>
<dbReference type="Gene3D" id="1.10.10.60">
    <property type="entry name" value="Homeodomain-like"/>
    <property type="match status" value="2"/>
</dbReference>
<sequence>MKLLIVDDEELTRTGVVSSVDWDSLGITQVIQADDGLNGLAAARQHKPEIVLCDVRMPRMDGITMLERLEEFLPDSVPIFMSGYSDKEYLKAAIKLKAVNYIEKPIDPKEIYHAVQEAQELYCQKQSLRHGETLHSMETAARLALQLTVPYGGNSGDIDLLSRELSLSLSPNTYFTAFILKLDVVSELDELARGEIYHRFKEYLASFHLDCIYVEKRLRYLVYFVFGPGKLSLAQMQSVGNFLVQQYSILDKYFIAAGDSLPGIQKAYHSYASAVILLQSSFFFSCNTFLHSGLIEHNDTENKRPPFPDSPEDVFANALSSKNKDACIDFLKQLKDCCYKNKNLLQNQVKDLYYKLFHLIEGTRKQLMIPSADMPQESIVDAMENCFTFLELHEALTERTEAFFQDTEKTVQENPTIFLIKEYISQNYMKETLSVKDISSHVFLSTSYVCTFFKNETGQTLNQYLTEYRMERAKLLLSDPRYKITDISSKVGYSDGNYFGKSFKKYSGLSPSEYREKMIQ</sequence>
<keyword evidence="6" id="KW-0597">Phosphoprotein</keyword>
<dbReference type="AlphaFoldDB" id="A0A9D2LSW4"/>
<evidence type="ECO:0000256" key="1">
    <source>
        <dbReference type="ARBA" id="ARBA00018672"/>
    </source>
</evidence>
<dbReference type="PRINTS" id="PR00032">
    <property type="entry name" value="HTHARAC"/>
</dbReference>
<dbReference type="GO" id="GO:0003700">
    <property type="term" value="F:DNA-binding transcription factor activity"/>
    <property type="evidence" value="ECO:0007669"/>
    <property type="project" value="InterPro"/>
</dbReference>
<evidence type="ECO:0000256" key="5">
    <source>
        <dbReference type="ARBA" id="ARBA00024867"/>
    </source>
</evidence>
<keyword evidence="3" id="KW-0238">DNA-binding</keyword>
<keyword evidence="4" id="KW-0804">Transcription</keyword>
<dbReference type="Pfam" id="PF00072">
    <property type="entry name" value="Response_reg"/>
    <property type="match status" value="1"/>
</dbReference>
<dbReference type="EMBL" id="DWYZ01000147">
    <property type="protein sequence ID" value="HJB28670.1"/>
    <property type="molecule type" value="Genomic_DNA"/>
</dbReference>
<dbReference type="InterPro" id="IPR009057">
    <property type="entry name" value="Homeodomain-like_sf"/>
</dbReference>
<dbReference type="SUPFAM" id="SSF52172">
    <property type="entry name" value="CheY-like"/>
    <property type="match status" value="1"/>
</dbReference>
<dbReference type="GO" id="GO:0043565">
    <property type="term" value="F:sequence-specific DNA binding"/>
    <property type="evidence" value="ECO:0007669"/>
    <property type="project" value="InterPro"/>
</dbReference>
<keyword evidence="2" id="KW-0805">Transcription regulation</keyword>
<dbReference type="PROSITE" id="PS50110">
    <property type="entry name" value="RESPONSE_REGULATORY"/>
    <property type="match status" value="1"/>
</dbReference>
<dbReference type="PANTHER" id="PTHR43280:SF2">
    <property type="entry name" value="HTH-TYPE TRANSCRIPTIONAL REGULATOR EXSA"/>
    <property type="match status" value="1"/>
</dbReference>
<evidence type="ECO:0000256" key="4">
    <source>
        <dbReference type="ARBA" id="ARBA00023163"/>
    </source>
</evidence>
<dbReference type="SMART" id="SM00342">
    <property type="entry name" value="HTH_ARAC"/>
    <property type="match status" value="1"/>
</dbReference>
<evidence type="ECO:0000256" key="3">
    <source>
        <dbReference type="ARBA" id="ARBA00023125"/>
    </source>
</evidence>
<feature type="domain" description="HTH araC/xylS-type" evidence="7">
    <location>
        <begin position="418"/>
        <end position="517"/>
    </location>
</feature>
<comment type="function">
    <text evidence="5">May play the central regulatory role in sporulation. It may be an element of the effector pathway responsible for the activation of sporulation genes in response to nutritional stress. Spo0A may act in concert with spo0H (a sigma factor) to control the expression of some genes that are critical to the sporulation process.</text>
</comment>
<dbReference type="InterPro" id="IPR011006">
    <property type="entry name" value="CheY-like_superfamily"/>
</dbReference>
<accession>A0A9D2LSW4</accession>
<gene>
    <name evidence="9" type="ORF">IAA06_07730</name>
</gene>
<evidence type="ECO:0000313" key="10">
    <source>
        <dbReference type="Proteomes" id="UP000823842"/>
    </source>
</evidence>
<evidence type="ECO:0000259" key="7">
    <source>
        <dbReference type="PROSITE" id="PS01124"/>
    </source>
</evidence>
<dbReference type="GO" id="GO:0000160">
    <property type="term" value="P:phosphorelay signal transduction system"/>
    <property type="evidence" value="ECO:0007669"/>
    <property type="project" value="InterPro"/>
</dbReference>
<dbReference type="SUPFAM" id="SSF46689">
    <property type="entry name" value="Homeodomain-like"/>
    <property type="match status" value="2"/>
</dbReference>
<dbReference type="PANTHER" id="PTHR43280">
    <property type="entry name" value="ARAC-FAMILY TRANSCRIPTIONAL REGULATOR"/>
    <property type="match status" value="1"/>
</dbReference>
<comment type="caution">
    <text evidence="9">The sequence shown here is derived from an EMBL/GenBank/DDBJ whole genome shotgun (WGS) entry which is preliminary data.</text>
</comment>
<evidence type="ECO:0000313" key="9">
    <source>
        <dbReference type="EMBL" id="HJB28670.1"/>
    </source>
</evidence>
<proteinExistence type="predicted"/>
<name>A0A9D2LSW4_9FIRM</name>
<dbReference type="Gene3D" id="3.40.50.2300">
    <property type="match status" value="1"/>
</dbReference>
<evidence type="ECO:0000256" key="6">
    <source>
        <dbReference type="PROSITE-ProRule" id="PRU00169"/>
    </source>
</evidence>
<dbReference type="InterPro" id="IPR020449">
    <property type="entry name" value="Tscrpt_reg_AraC-type_HTH"/>
</dbReference>
<feature type="modified residue" description="4-aspartylphosphate" evidence="6">
    <location>
        <position position="54"/>
    </location>
</feature>
<evidence type="ECO:0000256" key="2">
    <source>
        <dbReference type="ARBA" id="ARBA00023015"/>
    </source>
</evidence>
<dbReference type="PROSITE" id="PS01124">
    <property type="entry name" value="HTH_ARAC_FAMILY_2"/>
    <property type="match status" value="1"/>
</dbReference>
<dbReference type="PROSITE" id="PS00041">
    <property type="entry name" value="HTH_ARAC_FAMILY_1"/>
    <property type="match status" value="1"/>
</dbReference>
<dbReference type="InterPro" id="IPR001789">
    <property type="entry name" value="Sig_transdc_resp-reg_receiver"/>
</dbReference>
<evidence type="ECO:0000259" key="8">
    <source>
        <dbReference type="PROSITE" id="PS50110"/>
    </source>
</evidence>
<dbReference type="InterPro" id="IPR018062">
    <property type="entry name" value="HTH_AraC-typ_CS"/>
</dbReference>
<protein>
    <recommendedName>
        <fullName evidence="1">Stage 0 sporulation protein A homolog</fullName>
    </recommendedName>
</protein>
<dbReference type="Pfam" id="PF12833">
    <property type="entry name" value="HTH_18"/>
    <property type="match status" value="1"/>
</dbReference>
<dbReference type="Proteomes" id="UP000823842">
    <property type="component" value="Unassembled WGS sequence"/>
</dbReference>
<feature type="domain" description="Response regulatory" evidence="8">
    <location>
        <begin position="2"/>
        <end position="119"/>
    </location>
</feature>
<organism evidence="9 10">
    <name type="scientific">Candidatus Blautia faecavium</name>
    <dbReference type="NCBI Taxonomy" id="2838487"/>
    <lineage>
        <taxon>Bacteria</taxon>
        <taxon>Bacillati</taxon>
        <taxon>Bacillota</taxon>
        <taxon>Clostridia</taxon>
        <taxon>Lachnospirales</taxon>
        <taxon>Lachnospiraceae</taxon>
        <taxon>Blautia</taxon>
    </lineage>
</organism>
<reference evidence="9" key="1">
    <citation type="journal article" date="2021" name="PeerJ">
        <title>Extensive microbial diversity within the chicken gut microbiome revealed by metagenomics and culture.</title>
        <authorList>
            <person name="Gilroy R."/>
            <person name="Ravi A."/>
            <person name="Getino M."/>
            <person name="Pursley I."/>
            <person name="Horton D.L."/>
            <person name="Alikhan N.F."/>
            <person name="Baker D."/>
            <person name="Gharbi K."/>
            <person name="Hall N."/>
            <person name="Watson M."/>
            <person name="Adriaenssens E.M."/>
            <person name="Foster-Nyarko E."/>
            <person name="Jarju S."/>
            <person name="Secka A."/>
            <person name="Antonio M."/>
            <person name="Oren A."/>
            <person name="Chaudhuri R.R."/>
            <person name="La Ragione R."/>
            <person name="Hildebrand F."/>
            <person name="Pallen M.J."/>
        </authorList>
    </citation>
    <scope>NUCLEOTIDE SEQUENCE</scope>
    <source>
        <strain evidence="9">ChiSjej1B19-5720</strain>
    </source>
</reference>
<dbReference type="InterPro" id="IPR018060">
    <property type="entry name" value="HTH_AraC"/>
</dbReference>